<organism evidence="3 4">
    <name type="scientific">Sediminihabitans luteus</name>
    <dbReference type="NCBI Taxonomy" id="1138585"/>
    <lineage>
        <taxon>Bacteria</taxon>
        <taxon>Bacillati</taxon>
        <taxon>Actinomycetota</taxon>
        <taxon>Actinomycetes</taxon>
        <taxon>Micrococcales</taxon>
        <taxon>Cellulomonadaceae</taxon>
        <taxon>Sediminihabitans</taxon>
    </lineage>
</organism>
<sequence length="296" mass="31167">MTDGSRGEGATDGMMTRGEMAHASGLSPKALRLYDANGLLHPARVDPATGYRYYAPAQLDAARTIAALRRLDMPLARVREALACDPSARTELLLAWWDERRTALATGLVTVESLVTQLGDDAGPGTASGDLRVQERTVPERTVAAVAFRTTQAELVPRFTAAVLDVRTALARGGATFGTEFWVVYHGVLEAPDAYVEVCVPYTGAATPTGAVVLRAEPAGREAFVEIGAQRCAFPQILGAFGSVRAHARERGGTVGPAREIYPVPWSDDGHVADVAVPLGGTVLDPAPGARPSLGP</sequence>
<reference evidence="3 4" key="1">
    <citation type="submission" date="2017-11" db="EMBL/GenBank/DDBJ databases">
        <title>Genomic Encyclopedia of Archaeal and Bacterial Type Strains, Phase II (KMG-II): From Individual Species to Whole Genera.</title>
        <authorList>
            <person name="Goeker M."/>
        </authorList>
    </citation>
    <scope>NUCLEOTIDE SEQUENCE [LARGE SCALE GENOMIC DNA]</scope>
    <source>
        <strain evidence="3 4">DSM 25478</strain>
    </source>
</reference>
<dbReference type="PANTHER" id="PTHR30204">
    <property type="entry name" value="REDOX-CYCLING DRUG-SENSING TRANSCRIPTIONAL ACTIVATOR SOXR"/>
    <property type="match status" value="1"/>
</dbReference>
<evidence type="ECO:0000313" key="3">
    <source>
        <dbReference type="EMBL" id="PJJ70374.1"/>
    </source>
</evidence>
<dbReference type="AlphaFoldDB" id="A0A2M9CEM0"/>
<keyword evidence="1" id="KW-0238">DNA-binding</keyword>
<gene>
    <name evidence="3" type="ORF">CLV28_2209</name>
</gene>
<dbReference type="PROSITE" id="PS50937">
    <property type="entry name" value="HTH_MERR_2"/>
    <property type="match status" value="1"/>
</dbReference>
<dbReference type="InterPro" id="IPR011256">
    <property type="entry name" value="Reg_factor_effector_dom_sf"/>
</dbReference>
<dbReference type="InterPro" id="IPR000551">
    <property type="entry name" value="MerR-type_HTH_dom"/>
</dbReference>
<dbReference type="InterPro" id="IPR047057">
    <property type="entry name" value="MerR_fam"/>
</dbReference>
<evidence type="ECO:0000313" key="4">
    <source>
        <dbReference type="Proteomes" id="UP000231693"/>
    </source>
</evidence>
<dbReference type="Pfam" id="PF13411">
    <property type="entry name" value="MerR_1"/>
    <property type="match status" value="1"/>
</dbReference>
<dbReference type="SUPFAM" id="SSF46955">
    <property type="entry name" value="Putative DNA-binding domain"/>
    <property type="match status" value="1"/>
</dbReference>
<dbReference type="PANTHER" id="PTHR30204:SF97">
    <property type="entry name" value="MERR FAMILY REGULATORY PROTEIN"/>
    <property type="match status" value="1"/>
</dbReference>
<dbReference type="InterPro" id="IPR009061">
    <property type="entry name" value="DNA-bd_dom_put_sf"/>
</dbReference>
<dbReference type="OrthoDB" id="7849865at2"/>
<keyword evidence="4" id="KW-1185">Reference proteome</keyword>
<dbReference type="PROSITE" id="PS00552">
    <property type="entry name" value="HTH_MERR_1"/>
    <property type="match status" value="1"/>
</dbReference>
<proteinExistence type="predicted"/>
<dbReference type="SMART" id="SM00422">
    <property type="entry name" value="HTH_MERR"/>
    <property type="match status" value="1"/>
</dbReference>
<feature type="domain" description="HTH merR-type" evidence="2">
    <location>
        <begin position="14"/>
        <end position="84"/>
    </location>
</feature>
<dbReference type="CDD" id="cd01107">
    <property type="entry name" value="HTH_BmrR"/>
    <property type="match status" value="1"/>
</dbReference>
<dbReference type="EMBL" id="PGFE01000003">
    <property type="protein sequence ID" value="PJJ70374.1"/>
    <property type="molecule type" value="Genomic_DNA"/>
</dbReference>
<dbReference type="Gene3D" id="3.20.80.10">
    <property type="entry name" value="Regulatory factor, effector binding domain"/>
    <property type="match status" value="1"/>
</dbReference>
<name>A0A2M9CEM0_9CELL</name>
<accession>A0A2M9CEM0</accession>
<comment type="caution">
    <text evidence="3">The sequence shown here is derived from an EMBL/GenBank/DDBJ whole genome shotgun (WGS) entry which is preliminary data.</text>
</comment>
<dbReference type="Gene3D" id="1.10.1660.10">
    <property type="match status" value="1"/>
</dbReference>
<dbReference type="GO" id="GO:0003677">
    <property type="term" value="F:DNA binding"/>
    <property type="evidence" value="ECO:0007669"/>
    <property type="project" value="UniProtKB-KW"/>
</dbReference>
<dbReference type="GO" id="GO:0003700">
    <property type="term" value="F:DNA-binding transcription factor activity"/>
    <property type="evidence" value="ECO:0007669"/>
    <property type="project" value="InterPro"/>
</dbReference>
<protein>
    <submittedName>
        <fullName evidence="3">MerR family transcriptional regulator</fullName>
    </submittedName>
</protein>
<evidence type="ECO:0000259" key="2">
    <source>
        <dbReference type="PROSITE" id="PS50937"/>
    </source>
</evidence>
<dbReference type="Proteomes" id="UP000231693">
    <property type="component" value="Unassembled WGS sequence"/>
</dbReference>
<dbReference type="RefSeq" id="WP_100423355.1">
    <property type="nucleotide sequence ID" value="NZ_BOOX01000001.1"/>
</dbReference>
<evidence type="ECO:0000256" key="1">
    <source>
        <dbReference type="ARBA" id="ARBA00023125"/>
    </source>
</evidence>